<dbReference type="InterPro" id="IPR030846">
    <property type="entry name" value="DnaG_bac"/>
</dbReference>
<dbReference type="CDD" id="cd03364">
    <property type="entry name" value="TOPRIM_DnaG_primases"/>
    <property type="match status" value="1"/>
</dbReference>
<dbReference type="GO" id="GO:0000428">
    <property type="term" value="C:DNA-directed RNA polymerase complex"/>
    <property type="evidence" value="ECO:0007669"/>
    <property type="project" value="UniProtKB-KW"/>
</dbReference>
<dbReference type="InterPro" id="IPR006171">
    <property type="entry name" value="TOPRIM_dom"/>
</dbReference>
<dbReference type="PANTHER" id="PTHR30313:SF2">
    <property type="entry name" value="DNA PRIMASE"/>
    <property type="match status" value="1"/>
</dbReference>
<evidence type="ECO:0000256" key="12">
    <source>
        <dbReference type="HAMAP-Rule" id="MF_00974"/>
    </source>
</evidence>
<dbReference type="InterPro" id="IPR002694">
    <property type="entry name" value="Znf_CHC2"/>
</dbReference>
<comment type="similarity">
    <text evidence="12 13">Belongs to the DnaG primase family.</text>
</comment>
<dbReference type="InterPro" id="IPR050219">
    <property type="entry name" value="DnaG_primase"/>
</dbReference>
<keyword evidence="4 12" id="KW-0548">Nucleotidyltransferase</keyword>
<keyword evidence="2 12" id="KW-0639">Primosome</keyword>
<evidence type="ECO:0000256" key="4">
    <source>
        <dbReference type="ARBA" id="ARBA00022695"/>
    </source>
</evidence>
<dbReference type="SMART" id="SM00493">
    <property type="entry name" value="TOPRIM"/>
    <property type="match status" value="1"/>
</dbReference>
<evidence type="ECO:0000256" key="15">
    <source>
        <dbReference type="SAM" id="Coils"/>
    </source>
</evidence>
<evidence type="ECO:0000256" key="14">
    <source>
        <dbReference type="PIRSR" id="PIRSR002811-1"/>
    </source>
</evidence>
<keyword evidence="5 12" id="KW-0235">DNA replication</keyword>
<dbReference type="Proteomes" id="UP000741282">
    <property type="component" value="Unassembled WGS sequence"/>
</dbReference>
<name>A0A955I190_9BACT</name>
<comment type="cofactor">
    <cofactor evidence="12 13 14">
        <name>Zn(2+)</name>
        <dbReference type="ChEBI" id="CHEBI:29105"/>
    </cofactor>
    <text evidence="12 13 14">Binds 1 zinc ion per monomer.</text>
</comment>
<dbReference type="Gene3D" id="3.90.980.10">
    <property type="entry name" value="DNA primase, catalytic core, N-terminal domain"/>
    <property type="match status" value="1"/>
</dbReference>
<dbReference type="GO" id="GO:1990077">
    <property type="term" value="C:primosome complex"/>
    <property type="evidence" value="ECO:0007669"/>
    <property type="project" value="UniProtKB-KW"/>
</dbReference>
<evidence type="ECO:0000256" key="1">
    <source>
        <dbReference type="ARBA" id="ARBA00022478"/>
    </source>
</evidence>
<dbReference type="EMBL" id="JAGQLN010000008">
    <property type="protein sequence ID" value="MCA9376815.1"/>
    <property type="molecule type" value="Genomic_DNA"/>
</dbReference>
<dbReference type="GO" id="GO:0003677">
    <property type="term" value="F:DNA binding"/>
    <property type="evidence" value="ECO:0007669"/>
    <property type="project" value="UniProtKB-KW"/>
</dbReference>
<dbReference type="PANTHER" id="PTHR30313">
    <property type="entry name" value="DNA PRIMASE"/>
    <property type="match status" value="1"/>
</dbReference>
<keyword evidence="7 12" id="KW-0863">Zinc-finger</keyword>
<evidence type="ECO:0000256" key="11">
    <source>
        <dbReference type="ARBA" id="ARBA00023163"/>
    </source>
</evidence>
<dbReference type="HAMAP" id="MF_00974">
    <property type="entry name" value="DNA_primase_DnaG"/>
    <property type="match status" value="1"/>
</dbReference>
<dbReference type="InterPro" id="IPR013264">
    <property type="entry name" value="DNAG_N"/>
</dbReference>
<dbReference type="GO" id="GO:0008270">
    <property type="term" value="F:zinc ion binding"/>
    <property type="evidence" value="ECO:0007669"/>
    <property type="project" value="UniProtKB-UniRule"/>
</dbReference>
<evidence type="ECO:0000256" key="9">
    <source>
        <dbReference type="ARBA" id="ARBA00022842"/>
    </source>
</evidence>
<dbReference type="SUPFAM" id="SSF56731">
    <property type="entry name" value="DNA primase core"/>
    <property type="match status" value="1"/>
</dbReference>
<keyword evidence="15" id="KW-0175">Coiled coil</keyword>
<keyword evidence="8 12" id="KW-0862">Zinc</keyword>
<dbReference type="InterPro" id="IPR036977">
    <property type="entry name" value="DNA_primase_Znf_CHC2"/>
</dbReference>
<keyword evidence="6 12" id="KW-0479">Metal-binding</keyword>
<dbReference type="InterPro" id="IPR006295">
    <property type="entry name" value="DNA_primase_DnaG"/>
</dbReference>
<dbReference type="FunFam" id="3.90.580.10:FF:000001">
    <property type="entry name" value="DNA primase"/>
    <property type="match status" value="1"/>
</dbReference>
<evidence type="ECO:0000313" key="19">
    <source>
        <dbReference type="Proteomes" id="UP000741282"/>
    </source>
</evidence>
<keyword evidence="10 12" id="KW-0238">DNA-binding</keyword>
<dbReference type="Pfam" id="PF13155">
    <property type="entry name" value="Toprim_2"/>
    <property type="match status" value="1"/>
</dbReference>
<keyword evidence="9" id="KW-0460">Magnesium</keyword>
<feature type="coiled-coil region" evidence="15">
    <location>
        <begin position="538"/>
        <end position="584"/>
    </location>
</feature>
<evidence type="ECO:0000256" key="6">
    <source>
        <dbReference type="ARBA" id="ARBA00022723"/>
    </source>
</evidence>
<dbReference type="SMART" id="SM00400">
    <property type="entry name" value="ZnF_CHCC"/>
    <property type="match status" value="1"/>
</dbReference>
<evidence type="ECO:0000256" key="16">
    <source>
        <dbReference type="SAM" id="MobiDB-lite"/>
    </source>
</evidence>
<keyword evidence="11 12" id="KW-0804">Transcription</keyword>
<evidence type="ECO:0000256" key="5">
    <source>
        <dbReference type="ARBA" id="ARBA00022705"/>
    </source>
</evidence>
<evidence type="ECO:0000256" key="3">
    <source>
        <dbReference type="ARBA" id="ARBA00022679"/>
    </source>
</evidence>
<keyword evidence="3 12" id="KW-0808">Transferase</keyword>
<evidence type="ECO:0000256" key="10">
    <source>
        <dbReference type="ARBA" id="ARBA00023125"/>
    </source>
</evidence>
<dbReference type="AlphaFoldDB" id="A0A955I190"/>
<evidence type="ECO:0000256" key="13">
    <source>
        <dbReference type="PIRNR" id="PIRNR002811"/>
    </source>
</evidence>
<dbReference type="GO" id="GO:0005737">
    <property type="term" value="C:cytoplasm"/>
    <property type="evidence" value="ECO:0007669"/>
    <property type="project" value="TreeGrafter"/>
</dbReference>
<dbReference type="NCBIfam" id="TIGR01391">
    <property type="entry name" value="dnaG"/>
    <property type="match status" value="1"/>
</dbReference>
<dbReference type="GO" id="GO:0003899">
    <property type="term" value="F:DNA-directed RNA polymerase activity"/>
    <property type="evidence" value="ECO:0007669"/>
    <property type="project" value="UniProtKB-UniRule"/>
</dbReference>
<accession>A0A955I190</accession>
<dbReference type="PIRSF" id="PIRSF002811">
    <property type="entry name" value="DnaG"/>
    <property type="match status" value="1"/>
</dbReference>
<dbReference type="PROSITE" id="PS50880">
    <property type="entry name" value="TOPRIM"/>
    <property type="match status" value="1"/>
</dbReference>
<comment type="function">
    <text evidence="12 13">RNA polymerase that catalyzes the synthesis of short RNA molecules used as primers for DNA polymerase during DNA replication.</text>
</comment>
<dbReference type="Pfam" id="PF01807">
    <property type="entry name" value="Zn_ribbon_DnaG"/>
    <property type="match status" value="1"/>
</dbReference>
<comment type="subunit">
    <text evidence="12">Monomer. Interacts with DnaB.</text>
</comment>
<evidence type="ECO:0000259" key="17">
    <source>
        <dbReference type="PROSITE" id="PS50880"/>
    </source>
</evidence>
<proteinExistence type="inferred from homology"/>
<evidence type="ECO:0000313" key="18">
    <source>
        <dbReference type="EMBL" id="MCA9376815.1"/>
    </source>
</evidence>
<protein>
    <recommendedName>
        <fullName evidence="12 13">DNA primase</fullName>
        <ecNumber evidence="12">2.7.7.101</ecNumber>
    </recommendedName>
</protein>
<dbReference type="InterPro" id="IPR034151">
    <property type="entry name" value="TOPRIM_DnaG_bac"/>
</dbReference>
<dbReference type="Gene3D" id="3.40.1360.10">
    <property type="match status" value="1"/>
</dbReference>
<reference evidence="18" key="2">
    <citation type="journal article" date="2021" name="Microbiome">
        <title>Successional dynamics and alternative stable states in a saline activated sludge microbial community over 9 years.</title>
        <authorList>
            <person name="Wang Y."/>
            <person name="Ye J."/>
            <person name="Ju F."/>
            <person name="Liu L."/>
            <person name="Boyd J.A."/>
            <person name="Deng Y."/>
            <person name="Parks D.H."/>
            <person name="Jiang X."/>
            <person name="Yin X."/>
            <person name="Woodcroft B.J."/>
            <person name="Tyson G.W."/>
            <person name="Hugenholtz P."/>
            <person name="Polz M.F."/>
            <person name="Zhang T."/>
        </authorList>
    </citation>
    <scope>NUCLEOTIDE SEQUENCE</scope>
    <source>
        <strain evidence="18">HKST-UBA17</strain>
    </source>
</reference>
<dbReference type="EC" id="2.7.7.101" evidence="12"/>
<gene>
    <name evidence="12 18" type="primary">dnaG</name>
    <name evidence="18" type="ORF">KC685_02755</name>
</gene>
<sequence length="588" mass="66899">MNDFQNSAQEVKERLDIVETIEKYVHLRKMGKNWAGNCPFHSEKTPSFMVNPEIQRFKCYGCGKGGDIFNFIQEIEHIEFPEALEKLAKEAGVEIKKRPVNTRFSKLEDINATASEFFYAELHKYKPALTYAQKRGLTVETLKEFKIGFAPGRGLLYNYLHTKGYSDRVIIESGLVTDTSGRIKDRFINRLMFPIWNIYGKIVAYSGRQLPGDNFGPKYLNTPETPIFHKSNTVFGLYQNKSEIKKKNLTILTEGQMDVISAYASGIRNVIAPLGTALTEQQLDSLGRYSKRLLILFDNDEAGQKALERAFHIAISKGFNVYATNTGEYKDLDESIQASVSKTKRTLSSKMDAYSYILARKLDSLDLTDITQERELVDFHKETLIHLTDPMVREHLTKKFRKITKLNPGAISQDIGPMKGTPPVKTSGASSRDRKNTAPTDININDPETYLIALLIKIGDYKKFHSLNINEFTNPFYKEIISQFASSEDPSMRTIAESSAISDQAKQILTDIALRQDKIPEPKDPISSLNEAYMRIRMTNKTKKLNSIQRQLAIAEEENDDIKIDELTQQLLQLTSQIRSLDDKISRL</sequence>
<feature type="region of interest" description="Disordered" evidence="16">
    <location>
        <begin position="411"/>
        <end position="441"/>
    </location>
</feature>
<dbReference type="Pfam" id="PF08275">
    <property type="entry name" value="DNAG_N"/>
    <property type="match status" value="1"/>
</dbReference>
<feature type="zinc finger region" description="CHC2-type" evidence="12 14">
    <location>
        <begin position="38"/>
        <end position="62"/>
    </location>
</feature>
<evidence type="ECO:0000256" key="7">
    <source>
        <dbReference type="ARBA" id="ARBA00022771"/>
    </source>
</evidence>
<keyword evidence="1 12" id="KW-0240">DNA-directed RNA polymerase</keyword>
<evidence type="ECO:0000256" key="8">
    <source>
        <dbReference type="ARBA" id="ARBA00022833"/>
    </source>
</evidence>
<dbReference type="Gene3D" id="3.90.580.10">
    <property type="entry name" value="Zinc finger, CHC2-type domain"/>
    <property type="match status" value="1"/>
</dbReference>
<feature type="domain" description="Toprim" evidence="17">
    <location>
        <begin position="248"/>
        <end position="329"/>
    </location>
</feature>
<dbReference type="GO" id="GO:0006269">
    <property type="term" value="P:DNA replication, synthesis of primer"/>
    <property type="evidence" value="ECO:0007669"/>
    <property type="project" value="UniProtKB-UniRule"/>
</dbReference>
<comment type="catalytic activity">
    <reaction evidence="12">
        <text>ssDNA + n NTP = ssDNA/pppN(pN)n-1 hybrid + (n-1) diphosphate.</text>
        <dbReference type="EC" id="2.7.7.101"/>
    </reaction>
</comment>
<reference evidence="18" key="1">
    <citation type="submission" date="2020-04" db="EMBL/GenBank/DDBJ databases">
        <authorList>
            <person name="Zhang T."/>
        </authorList>
    </citation>
    <scope>NUCLEOTIDE SEQUENCE</scope>
    <source>
        <strain evidence="18">HKST-UBA17</strain>
    </source>
</reference>
<dbReference type="InterPro" id="IPR037068">
    <property type="entry name" value="DNA_primase_core_N_sf"/>
</dbReference>
<comment type="caution">
    <text evidence="18">The sequence shown here is derived from an EMBL/GenBank/DDBJ whole genome shotgun (WGS) entry which is preliminary data.</text>
</comment>
<evidence type="ECO:0000256" key="2">
    <source>
        <dbReference type="ARBA" id="ARBA00022515"/>
    </source>
</evidence>
<organism evidence="18 19">
    <name type="scientific">Candidatus Dojkabacteria bacterium</name>
    <dbReference type="NCBI Taxonomy" id="2099670"/>
    <lineage>
        <taxon>Bacteria</taxon>
        <taxon>Candidatus Dojkabacteria</taxon>
    </lineage>
</organism>
<comment type="domain">
    <text evidence="12">Contains an N-terminal zinc-binding domain, a central core domain that contains the primase activity, and a C-terminal DnaB-binding domain.</text>
</comment>
<dbReference type="SUPFAM" id="SSF57783">
    <property type="entry name" value="Zinc beta-ribbon"/>
    <property type="match status" value="1"/>
</dbReference>